<dbReference type="Pfam" id="PF13927">
    <property type="entry name" value="Ig_3"/>
    <property type="match status" value="1"/>
</dbReference>
<feature type="domain" description="Ig-like" evidence="5">
    <location>
        <begin position="246"/>
        <end position="322"/>
    </location>
</feature>
<dbReference type="InterPro" id="IPR052598">
    <property type="entry name" value="IgSF_CEA-related"/>
</dbReference>
<keyword evidence="1" id="KW-0732">Signal</keyword>
<sequence length="328" mass="34100">GWGCRRPPLTPHSNPTLTGGASVLGSCLQPAPAQAPVTIVLTTPSPVVGGGVSLAPEPATQDFTSCSWYRSAITDDNSRILTYYPGPSPVQQNGPTHTGRETAGPGCALHIAGLTLSDTGNYTVRIDSPTSPVPSTTVGVWGLFVFSTPQGVSGVNITMSPSVPIEPEAVTLSCEARGSPVSYSWFKDNEILEAGSRVLLSSDNQTLTLDPSSRNDSGSYTCLATNTVSSQNATVRLDVLYGPNTPSITPRQEVYAEGSTLQLSCRADASPAAVFIWLFNGAPLASSGSDLLVPSLSVSQSGTYTCVVIILFAGRSSYTTLEIAVLGE</sequence>
<dbReference type="Pfam" id="PF13895">
    <property type="entry name" value="Ig_2"/>
    <property type="match status" value="1"/>
</dbReference>
<keyword evidence="7" id="KW-1185">Reference proteome</keyword>
<dbReference type="InterPro" id="IPR003598">
    <property type="entry name" value="Ig_sub2"/>
</dbReference>
<dbReference type="PANTHER" id="PTHR44337">
    <property type="entry name" value="CARCINOEMBRYONIC ANTIGEN-RELATED CELL ADHESION MOLECULE 8"/>
    <property type="match status" value="1"/>
</dbReference>
<evidence type="ECO:0000313" key="6">
    <source>
        <dbReference type="Ensembl" id="ENSCSRP00000021492.1"/>
    </source>
</evidence>
<dbReference type="Proteomes" id="UP000694403">
    <property type="component" value="Unplaced"/>
</dbReference>
<name>A0A8C3XST9_CHESE</name>
<reference evidence="6" key="2">
    <citation type="submission" date="2025-09" db="UniProtKB">
        <authorList>
            <consortium name="Ensembl"/>
        </authorList>
    </citation>
    <scope>IDENTIFICATION</scope>
</reference>
<dbReference type="PANTHER" id="PTHR44337:SF20">
    <property type="entry name" value="CARCINOEMBRYONIC ANTIGEN-RELATED CELL ADHESION MOLECULE 5-RELATED"/>
    <property type="match status" value="1"/>
</dbReference>
<evidence type="ECO:0000256" key="3">
    <source>
        <dbReference type="ARBA" id="ARBA00023180"/>
    </source>
</evidence>
<dbReference type="Gene3D" id="2.60.40.10">
    <property type="entry name" value="Immunoglobulins"/>
    <property type="match status" value="3"/>
</dbReference>
<dbReference type="PROSITE" id="PS50835">
    <property type="entry name" value="IG_LIKE"/>
    <property type="match status" value="2"/>
</dbReference>
<keyword evidence="2" id="KW-1015">Disulfide bond</keyword>
<dbReference type="InterPro" id="IPR003599">
    <property type="entry name" value="Ig_sub"/>
</dbReference>
<dbReference type="SMART" id="SM00408">
    <property type="entry name" value="IGc2"/>
    <property type="match status" value="2"/>
</dbReference>
<dbReference type="SUPFAM" id="SSF48726">
    <property type="entry name" value="Immunoglobulin"/>
    <property type="match status" value="3"/>
</dbReference>
<evidence type="ECO:0000256" key="1">
    <source>
        <dbReference type="ARBA" id="ARBA00022729"/>
    </source>
</evidence>
<proteinExistence type="predicted"/>
<dbReference type="InterPro" id="IPR007110">
    <property type="entry name" value="Ig-like_dom"/>
</dbReference>
<evidence type="ECO:0000313" key="7">
    <source>
        <dbReference type="Proteomes" id="UP000694403"/>
    </source>
</evidence>
<evidence type="ECO:0000256" key="2">
    <source>
        <dbReference type="ARBA" id="ARBA00023157"/>
    </source>
</evidence>
<dbReference type="InterPro" id="IPR036179">
    <property type="entry name" value="Ig-like_dom_sf"/>
</dbReference>
<dbReference type="AlphaFoldDB" id="A0A8C3XST9"/>
<reference evidence="6" key="1">
    <citation type="submission" date="2025-08" db="UniProtKB">
        <authorList>
            <consortium name="Ensembl"/>
        </authorList>
    </citation>
    <scope>IDENTIFICATION</scope>
</reference>
<organism evidence="6 7">
    <name type="scientific">Chelydra serpentina</name>
    <name type="common">Snapping turtle</name>
    <name type="synonym">Testudo serpentina</name>
    <dbReference type="NCBI Taxonomy" id="8475"/>
    <lineage>
        <taxon>Eukaryota</taxon>
        <taxon>Metazoa</taxon>
        <taxon>Chordata</taxon>
        <taxon>Craniata</taxon>
        <taxon>Vertebrata</taxon>
        <taxon>Euteleostomi</taxon>
        <taxon>Archelosauria</taxon>
        <taxon>Testudinata</taxon>
        <taxon>Testudines</taxon>
        <taxon>Cryptodira</taxon>
        <taxon>Durocryptodira</taxon>
        <taxon>Americhelydia</taxon>
        <taxon>Chelydroidea</taxon>
        <taxon>Chelydridae</taxon>
        <taxon>Chelydra</taxon>
    </lineage>
</organism>
<dbReference type="Ensembl" id="ENSCSRT00000022444.1">
    <property type="protein sequence ID" value="ENSCSRP00000021492.1"/>
    <property type="gene ID" value="ENSCSRG00000016045.1"/>
</dbReference>
<dbReference type="SMART" id="SM00409">
    <property type="entry name" value="IG"/>
    <property type="match status" value="3"/>
</dbReference>
<evidence type="ECO:0000259" key="5">
    <source>
        <dbReference type="PROSITE" id="PS50835"/>
    </source>
</evidence>
<keyword evidence="4" id="KW-0393">Immunoglobulin domain</keyword>
<feature type="domain" description="Ig-like" evidence="5">
    <location>
        <begin position="149"/>
        <end position="238"/>
    </location>
</feature>
<protein>
    <recommendedName>
        <fullName evidence="5">Ig-like domain-containing protein</fullName>
    </recommendedName>
</protein>
<keyword evidence="3" id="KW-0325">Glycoprotein</keyword>
<accession>A0A8C3XST9</accession>
<evidence type="ECO:0000256" key="4">
    <source>
        <dbReference type="ARBA" id="ARBA00023319"/>
    </source>
</evidence>
<dbReference type="InterPro" id="IPR013783">
    <property type="entry name" value="Ig-like_fold"/>
</dbReference>